<feature type="region of interest" description="Disordered" evidence="1">
    <location>
        <begin position="1"/>
        <end position="22"/>
    </location>
</feature>
<evidence type="ECO:0000256" key="1">
    <source>
        <dbReference type="SAM" id="MobiDB-lite"/>
    </source>
</evidence>
<evidence type="ECO:0000259" key="3">
    <source>
        <dbReference type="Pfam" id="PF14535"/>
    </source>
</evidence>
<dbReference type="GO" id="GO:0016874">
    <property type="term" value="F:ligase activity"/>
    <property type="evidence" value="ECO:0007669"/>
    <property type="project" value="UniProtKB-KW"/>
</dbReference>
<reference evidence="4 5" key="1">
    <citation type="submission" date="2019-07" db="EMBL/GenBank/DDBJ databases">
        <title>Whole genome shotgun sequence of Pseudonocardia sulfidoxydans NBRC 16205.</title>
        <authorList>
            <person name="Hosoyama A."/>
            <person name="Uohara A."/>
            <person name="Ohji S."/>
            <person name="Ichikawa N."/>
        </authorList>
    </citation>
    <scope>NUCLEOTIDE SEQUENCE [LARGE SCALE GENOMIC DNA]</scope>
    <source>
        <strain evidence="4 5">NBRC 16205</strain>
    </source>
</reference>
<dbReference type="Gene3D" id="3.40.50.12780">
    <property type="entry name" value="N-terminal domain of ligase-like"/>
    <property type="match status" value="1"/>
</dbReference>
<dbReference type="Pfam" id="PF00501">
    <property type="entry name" value="AMP-binding"/>
    <property type="match status" value="1"/>
</dbReference>
<evidence type="ECO:0000313" key="4">
    <source>
        <dbReference type="EMBL" id="GEL21294.1"/>
    </source>
</evidence>
<dbReference type="InterPro" id="IPR045851">
    <property type="entry name" value="AMP-bd_C_sf"/>
</dbReference>
<gene>
    <name evidence="4" type="ORF">PSU4_02480</name>
</gene>
<keyword evidence="4" id="KW-0436">Ligase</keyword>
<feature type="domain" description="AMP-dependent ligase C-terminal" evidence="3">
    <location>
        <begin position="367"/>
        <end position="460"/>
    </location>
</feature>
<feature type="domain" description="AMP-dependent synthetase/ligase" evidence="2">
    <location>
        <begin position="104"/>
        <end position="318"/>
    </location>
</feature>
<dbReference type="PANTHER" id="PTHR43845:SF1">
    <property type="entry name" value="BLR5969 PROTEIN"/>
    <property type="match status" value="1"/>
</dbReference>
<dbReference type="Pfam" id="PF14535">
    <property type="entry name" value="AMP-binding_C_2"/>
    <property type="match status" value="1"/>
</dbReference>
<dbReference type="EMBL" id="BJVJ01000001">
    <property type="protein sequence ID" value="GEL21294.1"/>
    <property type="molecule type" value="Genomic_DNA"/>
</dbReference>
<evidence type="ECO:0000259" key="2">
    <source>
        <dbReference type="Pfam" id="PF00501"/>
    </source>
</evidence>
<dbReference type="InterPro" id="IPR042099">
    <property type="entry name" value="ANL_N_sf"/>
</dbReference>
<evidence type="ECO:0000313" key="5">
    <source>
        <dbReference type="Proteomes" id="UP000321685"/>
    </source>
</evidence>
<dbReference type="InterPro" id="IPR000873">
    <property type="entry name" value="AMP-dep_synth/lig_dom"/>
</dbReference>
<dbReference type="PANTHER" id="PTHR43845">
    <property type="entry name" value="BLR5969 PROTEIN"/>
    <property type="match status" value="1"/>
</dbReference>
<protein>
    <submittedName>
        <fullName evidence="4">Phenylacetate--CoA ligase</fullName>
    </submittedName>
</protein>
<comment type="caution">
    <text evidence="4">The sequence shown here is derived from an EMBL/GenBank/DDBJ whole genome shotgun (WGS) entry which is preliminary data.</text>
</comment>
<dbReference type="AlphaFoldDB" id="A0A511DCA8"/>
<keyword evidence="5" id="KW-1185">Reference proteome</keyword>
<organism evidence="4 5">
    <name type="scientific">Pseudonocardia sulfidoxydans NBRC 16205</name>
    <dbReference type="NCBI Taxonomy" id="1223511"/>
    <lineage>
        <taxon>Bacteria</taxon>
        <taxon>Bacillati</taxon>
        <taxon>Actinomycetota</taxon>
        <taxon>Actinomycetes</taxon>
        <taxon>Pseudonocardiales</taxon>
        <taxon>Pseudonocardiaceae</taxon>
        <taxon>Pseudonocardia</taxon>
    </lineage>
</organism>
<proteinExistence type="predicted"/>
<dbReference type="Gene3D" id="3.30.300.30">
    <property type="match status" value="1"/>
</dbReference>
<name>A0A511DCA8_9PSEU</name>
<dbReference type="InterPro" id="IPR028154">
    <property type="entry name" value="AMP-dep_Lig_C"/>
</dbReference>
<dbReference type="SUPFAM" id="SSF56801">
    <property type="entry name" value="Acetyl-CoA synthetase-like"/>
    <property type="match status" value="1"/>
</dbReference>
<dbReference type="RefSeq" id="WP_147101806.1">
    <property type="nucleotide sequence ID" value="NZ_BJVJ01000001.1"/>
</dbReference>
<sequence length="461" mass="50024">MTSSGAIDGTTSRPLFSVTDDGPDGQLFDRAVEAMPRERIRALQLDLLRTQLAGLGRRSPFYADLWAANGFDPLSVASLDDFDAPLTTKEMLRDSQLESPPLGRHAGVPMADVVRVHASSGTTGRPSYVGITGRDLEDWTQVVARVLYSEGMRPDDVVVHAFGLGFFVGGLPLKDATERIGATFVPIGTGSSDRVVQSIRDLGGTVLMSTPSYATYLAEYCRNKLGLEPAELGLRKLLLGAEPGASIPAVRARLEADYGAVVGDGMGNADVFPIYLASCPEQDGLHLCAEDQLLTELVDPDSGRRLDWTEGTEGELVVTHLRRECVPLVRFRVRDRVVVGATTCPCGRTSPRLHCVGRTDDLLFVAGVNVWPSAVKDVIASMAPRTTGAMQIVLADAGPVVRPPMRVQVEYGLDVEDLDELRTDVENLLRDKLVVAATVDLVPPNSLPRWEMKAQLVRRRR</sequence>
<feature type="compositionally biased region" description="Polar residues" evidence="1">
    <location>
        <begin position="1"/>
        <end position="14"/>
    </location>
</feature>
<dbReference type="Proteomes" id="UP000321685">
    <property type="component" value="Unassembled WGS sequence"/>
</dbReference>
<dbReference type="OrthoDB" id="580775at2"/>
<accession>A0A511DCA8</accession>